<dbReference type="PANTHER" id="PTHR13847">
    <property type="entry name" value="SARCOSINE DEHYDROGENASE-RELATED"/>
    <property type="match status" value="1"/>
</dbReference>
<keyword evidence="4" id="KW-1185">Reference proteome</keyword>
<keyword evidence="1" id="KW-0560">Oxidoreductase</keyword>
<dbReference type="SUPFAM" id="SSF54373">
    <property type="entry name" value="FAD-linked reductases, C-terminal domain"/>
    <property type="match status" value="1"/>
</dbReference>
<dbReference type="PANTHER" id="PTHR13847:SF289">
    <property type="entry name" value="GLYCINE OXIDASE"/>
    <property type="match status" value="1"/>
</dbReference>
<dbReference type="Gene3D" id="3.50.50.60">
    <property type="entry name" value="FAD/NAD(P)-binding domain"/>
    <property type="match status" value="2"/>
</dbReference>
<name>A0A934MK17_9HYPH</name>
<dbReference type="InterPro" id="IPR006076">
    <property type="entry name" value="FAD-dep_OxRdtase"/>
</dbReference>
<dbReference type="Proteomes" id="UP000609531">
    <property type="component" value="Unassembled WGS sequence"/>
</dbReference>
<gene>
    <name evidence="3" type="ORF">JCR33_05230</name>
</gene>
<evidence type="ECO:0000313" key="4">
    <source>
        <dbReference type="Proteomes" id="UP000609531"/>
    </source>
</evidence>
<sequence>MERFDVIVLGAGMVGIGTAVHLRDRGRHVALVDRRGPAEETSFGNAGLIQSEAIMPYAFPRDPKVILGVITGQRTDARVVWHALPATARWLLAYVGQSGPAAVHRTAIANVPILARALPEHMRLMERAGATDLLRSGGYIRVYREAREIEAALEVDEAVRREFGVPYEAWDGARLREEEPHIASTLAGAVHMPEPGRVIDPSDTGKAYAALFEREGGTFRIGEAASLARDGSLWRVETEAGPIAAPDVVVALGPWSGDALAREGVRVPLGVKRGYHRHYRPARQGVLNHLVLDPAVGYALGTNKRGFRLTTGAEFDRRDAPPTPVQLARVEQRAREIFPLGEAIDEPWLGSRPCLPDLLPMIGPVPGKAGLWAHFGHHHLGFTLGPATGRLLAEMMTGETPYADPTPYRVDRFAA</sequence>
<dbReference type="RefSeq" id="WP_198880970.1">
    <property type="nucleotide sequence ID" value="NZ_JAEKJA010000003.1"/>
</dbReference>
<dbReference type="AlphaFoldDB" id="A0A934MK17"/>
<reference evidence="3" key="1">
    <citation type="submission" date="2020-12" db="EMBL/GenBank/DDBJ databases">
        <title>Bacterial taxonomy.</title>
        <authorList>
            <person name="Pan X."/>
        </authorList>
    </citation>
    <scope>NUCLEOTIDE SEQUENCE</scope>
    <source>
        <strain evidence="3">B2012</strain>
    </source>
</reference>
<accession>A0A934MK17</accession>
<evidence type="ECO:0000313" key="3">
    <source>
        <dbReference type="EMBL" id="MBJ3775079.1"/>
    </source>
</evidence>
<dbReference type="EMBL" id="JAEKJA010000003">
    <property type="protein sequence ID" value="MBJ3775079.1"/>
    <property type="molecule type" value="Genomic_DNA"/>
</dbReference>
<evidence type="ECO:0000259" key="2">
    <source>
        <dbReference type="Pfam" id="PF01266"/>
    </source>
</evidence>
<dbReference type="GO" id="GO:0005737">
    <property type="term" value="C:cytoplasm"/>
    <property type="evidence" value="ECO:0007669"/>
    <property type="project" value="TreeGrafter"/>
</dbReference>
<dbReference type="Gene3D" id="3.30.9.10">
    <property type="entry name" value="D-Amino Acid Oxidase, subunit A, domain 2"/>
    <property type="match status" value="1"/>
</dbReference>
<evidence type="ECO:0000256" key="1">
    <source>
        <dbReference type="ARBA" id="ARBA00023002"/>
    </source>
</evidence>
<protein>
    <submittedName>
        <fullName evidence="3">FAD-binding oxidoreductase</fullName>
    </submittedName>
</protein>
<proteinExistence type="predicted"/>
<feature type="domain" description="FAD dependent oxidoreductase" evidence="2">
    <location>
        <begin position="5"/>
        <end position="395"/>
    </location>
</feature>
<dbReference type="Pfam" id="PF01266">
    <property type="entry name" value="DAO"/>
    <property type="match status" value="1"/>
</dbReference>
<dbReference type="SUPFAM" id="SSF51905">
    <property type="entry name" value="FAD/NAD(P)-binding domain"/>
    <property type="match status" value="1"/>
</dbReference>
<comment type="caution">
    <text evidence="3">The sequence shown here is derived from an EMBL/GenBank/DDBJ whole genome shotgun (WGS) entry which is preliminary data.</text>
</comment>
<dbReference type="InterPro" id="IPR036188">
    <property type="entry name" value="FAD/NAD-bd_sf"/>
</dbReference>
<organism evidence="3 4">
    <name type="scientific">Acuticoccus mangrovi</name>
    <dbReference type="NCBI Taxonomy" id="2796142"/>
    <lineage>
        <taxon>Bacteria</taxon>
        <taxon>Pseudomonadati</taxon>
        <taxon>Pseudomonadota</taxon>
        <taxon>Alphaproteobacteria</taxon>
        <taxon>Hyphomicrobiales</taxon>
        <taxon>Amorphaceae</taxon>
        <taxon>Acuticoccus</taxon>
    </lineage>
</organism>
<dbReference type="GO" id="GO:0016491">
    <property type="term" value="F:oxidoreductase activity"/>
    <property type="evidence" value="ECO:0007669"/>
    <property type="project" value="UniProtKB-KW"/>
</dbReference>